<dbReference type="GO" id="GO:0008270">
    <property type="term" value="F:zinc ion binding"/>
    <property type="evidence" value="ECO:0007669"/>
    <property type="project" value="UniProtKB-KW"/>
</dbReference>
<dbReference type="PANTHER" id="PTHR12429:SF8">
    <property type="entry name" value="NEURALIZED-LIKE PROTEIN 2"/>
    <property type="match status" value="1"/>
</dbReference>
<feature type="compositionally biased region" description="Basic and acidic residues" evidence="5">
    <location>
        <begin position="115"/>
        <end position="125"/>
    </location>
</feature>
<dbReference type="GeneID" id="109471244"/>
<feature type="domain" description="NHR" evidence="7">
    <location>
        <begin position="201"/>
        <end position="361"/>
    </location>
</feature>
<dbReference type="PANTHER" id="PTHR12429">
    <property type="entry name" value="NEURALIZED"/>
    <property type="match status" value="1"/>
</dbReference>
<keyword evidence="3" id="KW-0862">Zinc</keyword>
<reference evidence="9" key="1">
    <citation type="submission" date="2025-08" db="UniProtKB">
        <authorList>
            <consortium name="RefSeq"/>
        </authorList>
    </citation>
    <scope>IDENTIFICATION</scope>
    <source>
        <tissue evidence="9">Gonad</tissue>
    </source>
</reference>
<keyword evidence="1" id="KW-0479">Metal-binding</keyword>
<evidence type="ECO:0000259" key="7">
    <source>
        <dbReference type="PROSITE" id="PS51065"/>
    </source>
</evidence>
<evidence type="ECO:0000256" key="1">
    <source>
        <dbReference type="ARBA" id="ARBA00022723"/>
    </source>
</evidence>
<dbReference type="InterPro" id="IPR006573">
    <property type="entry name" value="NHR_dom"/>
</dbReference>
<dbReference type="KEGG" id="bbel:109471244"/>
<dbReference type="InterPro" id="IPR001841">
    <property type="entry name" value="Znf_RING"/>
</dbReference>
<evidence type="ECO:0000256" key="2">
    <source>
        <dbReference type="ARBA" id="ARBA00022771"/>
    </source>
</evidence>
<feature type="domain" description="RING-type" evidence="6">
    <location>
        <begin position="389"/>
        <end position="435"/>
    </location>
</feature>
<dbReference type="InterPro" id="IPR037962">
    <property type="entry name" value="Neuralized"/>
</dbReference>
<dbReference type="Pfam" id="PF07177">
    <property type="entry name" value="Neuralized"/>
    <property type="match status" value="1"/>
</dbReference>
<feature type="compositionally biased region" description="Polar residues" evidence="5">
    <location>
        <begin position="83"/>
        <end position="114"/>
    </location>
</feature>
<organism evidence="8 9">
    <name type="scientific">Branchiostoma belcheri</name>
    <name type="common">Amphioxus</name>
    <dbReference type="NCBI Taxonomy" id="7741"/>
    <lineage>
        <taxon>Eukaryota</taxon>
        <taxon>Metazoa</taxon>
        <taxon>Chordata</taxon>
        <taxon>Cephalochordata</taxon>
        <taxon>Leptocardii</taxon>
        <taxon>Amphioxiformes</taxon>
        <taxon>Branchiostomatidae</taxon>
        <taxon>Branchiostoma</taxon>
    </lineage>
</organism>
<dbReference type="PROSITE" id="PS50089">
    <property type="entry name" value="ZF_RING_2"/>
    <property type="match status" value="1"/>
</dbReference>
<gene>
    <name evidence="9" type="primary">LOC109471244</name>
</gene>
<protein>
    <submittedName>
        <fullName evidence="9">Uncharacterized protein LOC109471244</fullName>
    </submittedName>
</protein>
<dbReference type="AlphaFoldDB" id="A0A6P4Z4T2"/>
<evidence type="ECO:0000313" key="9">
    <source>
        <dbReference type="RefSeq" id="XP_019626082.1"/>
    </source>
</evidence>
<keyword evidence="8" id="KW-1185">Reference proteome</keyword>
<dbReference type="OrthoDB" id="10038213at2759"/>
<evidence type="ECO:0000256" key="3">
    <source>
        <dbReference type="ARBA" id="ARBA00022833"/>
    </source>
</evidence>
<sequence length="449" mass="50231">MTEKFWFERSPSRGRIQYRARSAIDREHDVYCLSSRVPTSVMPEHPNGRSSKAHSLYPASTASQHSDPRHQRLSGWNRPPQAVSPSGSFSTGPASSVITASTDIRGTSSTQGSTDRVKPWKKDTHNIGNKTYQDSATPLMSWAWLAGRRQALEMAMIKYLANPEWVLPNRRVKHVDFVDPSGSFLHIHSKFSKLGINLLCPCGFHDHHGKKINLETNNTGHKITALYKDSSHSLQDGLVFLSHPLRTEDTIVLKIKRVDKRMSILYMCLTTTDPAMLSQMSLPTGCLSPSSKSPAWFESGVLQGLKPGDLLFIRLTDEGTLYCQRNNEEDRFILHVFDLSQHLWLGLCLSIGIRKVQLVGLIPREAPVPRTTAEHVHVGLGRKSSSCLCHMCNKRCGEKVVFTCGHVWLCPSCEAQLYCRMCRRAMCRSSCPVCTQTSPPQVGMPQPPV</sequence>
<proteinExistence type="predicted"/>
<evidence type="ECO:0000256" key="4">
    <source>
        <dbReference type="PROSITE-ProRule" id="PRU00175"/>
    </source>
</evidence>
<dbReference type="RefSeq" id="XP_019626082.1">
    <property type="nucleotide sequence ID" value="XM_019770523.1"/>
</dbReference>
<dbReference type="PROSITE" id="PS51065">
    <property type="entry name" value="NHR"/>
    <property type="match status" value="1"/>
</dbReference>
<evidence type="ECO:0000259" key="6">
    <source>
        <dbReference type="PROSITE" id="PS50089"/>
    </source>
</evidence>
<evidence type="ECO:0000313" key="8">
    <source>
        <dbReference type="Proteomes" id="UP000515135"/>
    </source>
</evidence>
<dbReference type="Proteomes" id="UP000515135">
    <property type="component" value="Unplaced"/>
</dbReference>
<dbReference type="InterPro" id="IPR043136">
    <property type="entry name" value="B30.2/SPRY_sf"/>
</dbReference>
<name>A0A6P4Z4T2_BRABE</name>
<accession>A0A6P4Z4T2</accession>
<feature type="region of interest" description="Disordered" evidence="5">
    <location>
        <begin position="38"/>
        <end position="129"/>
    </location>
</feature>
<evidence type="ECO:0000256" key="5">
    <source>
        <dbReference type="SAM" id="MobiDB-lite"/>
    </source>
</evidence>
<keyword evidence="2 4" id="KW-0863">Zinc-finger</keyword>
<dbReference type="SMART" id="SM00588">
    <property type="entry name" value="NEUZ"/>
    <property type="match status" value="1"/>
</dbReference>
<dbReference type="Gene3D" id="2.60.120.920">
    <property type="match status" value="1"/>
</dbReference>